<name>A0ABR1J135_9AGAR</name>
<feature type="transmembrane region" description="Helical" evidence="2">
    <location>
        <begin position="105"/>
        <end position="129"/>
    </location>
</feature>
<organism evidence="3 4">
    <name type="scientific">Marasmiellus scandens</name>
    <dbReference type="NCBI Taxonomy" id="2682957"/>
    <lineage>
        <taxon>Eukaryota</taxon>
        <taxon>Fungi</taxon>
        <taxon>Dikarya</taxon>
        <taxon>Basidiomycota</taxon>
        <taxon>Agaricomycotina</taxon>
        <taxon>Agaricomycetes</taxon>
        <taxon>Agaricomycetidae</taxon>
        <taxon>Agaricales</taxon>
        <taxon>Marasmiineae</taxon>
        <taxon>Omphalotaceae</taxon>
        <taxon>Marasmiellus</taxon>
    </lineage>
</organism>
<comment type="caution">
    <text evidence="3">The sequence shown here is derived from an EMBL/GenBank/DDBJ whole genome shotgun (WGS) entry which is preliminary data.</text>
</comment>
<feature type="transmembrane region" description="Helical" evidence="2">
    <location>
        <begin position="20"/>
        <end position="41"/>
    </location>
</feature>
<evidence type="ECO:0000313" key="3">
    <source>
        <dbReference type="EMBL" id="KAK7444057.1"/>
    </source>
</evidence>
<accession>A0ABR1J135</accession>
<evidence type="ECO:0000256" key="2">
    <source>
        <dbReference type="SAM" id="Phobius"/>
    </source>
</evidence>
<keyword evidence="4" id="KW-1185">Reference proteome</keyword>
<protein>
    <submittedName>
        <fullName evidence="3">Uncharacterized protein</fullName>
    </submittedName>
</protein>
<sequence length="393" mass="42789">MNPPLGSDDVYLLQTNDLSSAIEGVFFGILITLVTIGFYHLGRQGLFKGNSTSRARLLLAIIILIMTVSCASCFISHVRWDQADISRVGAGNQNEEVVIEKLNTIVVLFGRVTYVLGDGVVVWRAWILYASDDHRIIIRLILAACMLGSCAGAFVDGAFNIKDATNDVDGSGGTKYALYIPLLVTNVVATTLIVYKFLQYRKSIKMQVQHSSNSGGKAPRHTVERILIILIETGCAFFIVWIISALSALGLFTDAGKTVVACIMPHLSSIYPTLIVILVTLHKSEVSSTTGASTIAFTRSSKREREDVEQAIETHPLSFTQPVSHVSNPQHEDISMGPIQGQESNVQSLDSSKSPFFISVGSIRESNYSSTGRIETDQDNNVDIAVRSSGNTR</sequence>
<feature type="transmembrane region" description="Helical" evidence="2">
    <location>
        <begin position="136"/>
        <end position="156"/>
    </location>
</feature>
<keyword evidence="2" id="KW-0472">Membrane</keyword>
<dbReference type="Proteomes" id="UP001498398">
    <property type="component" value="Unassembled WGS sequence"/>
</dbReference>
<feature type="transmembrane region" description="Helical" evidence="2">
    <location>
        <begin position="176"/>
        <end position="198"/>
    </location>
</feature>
<feature type="transmembrane region" description="Helical" evidence="2">
    <location>
        <begin position="226"/>
        <end position="252"/>
    </location>
</feature>
<keyword evidence="2" id="KW-0812">Transmembrane</keyword>
<feature type="region of interest" description="Disordered" evidence="1">
    <location>
        <begin position="369"/>
        <end position="393"/>
    </location>
</feature>
<evidence type="ECO:0000313" key="4">
    <source>
        <dbReference type="Proteomes" id="UP001498398"/>
    </source>
</evidence>
<feature type="transmembrane region" description="Helical" evidence="2">
    <location>
        <begin position="258"/>
        <end position="281"/>
    </location>
</feature>
<feature type="transmembrane region" description="Helical" evidence="2">
    <location>
        <begin position="57"/>
        <end position="78"/>
    </location>
</feature>
<dbReference type="EMBL" id="JBANRG010000052">
    <property type="protein sequence ID" value="KAK7444057.1"/>
    <property type="molecule type" value="Genomic_DNA"/>
</dbReference>
<reference evidence="3 4" key="1">
    <citation type="submission" date="2024-01" db="EMBL/GenBank/DDBJ databases">
        <title>A draft genome for the cacao thread blight pathogen Marasmiellus scandens.</title>
        <authorList>
            <person name="Baruah I.K."/>
            <person name="Leung J."/>
            <person name="Bukari Y."/>
            <person name="Amoako-Attah I."/>
            <person name="Meinhardt L.W."/>
            <person name="Bailey B.A."/>
            <person name="Cohen S.P."/>
        </authorList>
    </citation>
    <scope>NUCLEOTIDE SEQUENCE [LARGE SCALE GENOMIC DNA]</scope>
    <source>
        <strain evidence="3 4">GH-19</strain>
    </source>
</reference>
<proteinExistence type="predicted"/>
<gene>
    <name evidence="3" type="ORF">VKT23_015454</name>
</gene>
<evidence type="ECO:0000256" key="1">
    <source>
        <dbReference type="SAM" id="MobiDB-lite"/>
    </source>
</evidence>
<keyword evidence="2" id="KW-1133">Transmembrane helix</keyword>